<dbReference type="SUPFAM" id="SSF46894">
    <property type="entry name" value="C-terminal effector domain of the bipartite response regulators"/>
    <property type="match status" value="1"/>
</dbReference>
<gene>
    <name evidence="1" type="ORF">BatF92_42270</name>
</gene>
<dbReference type="GO" id="GO:0006355">
    <property type="term" value="P:regulation of DNA-templated transcription"/>
    <property type="evidence" value="ECO:0007669"/>
    <property type="project" value="InterPro"/>
</dbReference>
<dbReference type="GO" id="GO:0003677">
    <property type="term" value="F:DNA binding"/>
    <property type="evidence" value="ECO:0007669"/>
    <property type="project" value="InterPro"/>
</dbReference>
<proteinExistence type="predicted"/>
<dbReference type="InterPro" id="IPR036388">
    <property type="entry name" value="WH-like_DNA-bd_sf"/>
</dbReference>
<name>A0A679HRU3_BACT4</name>
<accession>A0A679HRU3</accession>
<sequence>MEIKELLRRKPFVENDWIKIEEFINNTQNQFVHRLAYNFPKLTQEDIHVILLMRLNLTNNEIANFFNIQPLSLNTKRYRLKKKMGLDKDLLIREYIDELFTQESESA</sequence>
<dbReference type="Gene3D" id="1.10.10.10">
    <property type="entry name" value="Winged helix-like DNA-binding domain superfamily/Winged helix DNA-binding domain"/>
    <property type="match status" value="1"/>
</dbReference>
<organism evidence="1 2">
    <name type="scientific">Bacteroides thetaiotaomicron</name>
    <dbReference type="NCBI Taxonomy" id="818"/>
    <lineage>
        <taxon>Bacteria</taxon>
        <taxon>Pseudomonadati</taxon>
        <taxon>Bacteroidota</taxon>
        <taxon>Bacteroidia</taxon>
        <taxon>Bacteroidales</taxon>
        <taxon>Bacteroidaceae</taxon>
        <taxon>Bacteroides</taxon>
    </lineage>
</organism>
<reference evidence="1 2" key="1">
    <citation type="submission" date="2020-02" db="EMBL/GenBank/DDBJ databases">
        <title>Whole-genome sequencing and comparative analysis of the genomes of Bacteroides thetaiotaomicron and Escherichia coli isolated from a healthy resident in Vietnam.</title>
        <authorList>
            <person name="Mohsin M."/>
            <person name="Tanaka K."/>
            <person name="Kawahara R."/>
            <person name="Kondo S."/>
            <person name="Noguchi H."/>
            <person name="Motooka D."/>
            <person name="Nakamura S."/>
            <person name="Khong D.T."/>
            <person name="Nguyen T.N."/>
            <person name="Tran H.T."/>
            <person name="Yamamoto Y."/>
        </authorList>
    </citation>
    <scope>NUCLEOTIDE SEQUENCE [LARGE SCALE GENOMIC DNA]</scope>
    <source>
        <strain evidence="1 2">F9-2</strain>
    </source>
</reference>
<dbReference type="Proteomes" id="UP000500882">
    <property type="component" value="Chromosome"/>
</dbReference>
<evidence type="ECO:0008006" key="3">
    <source>
        <dbReference type="Google" id="ProtNLM"/>
    </source>
</evidence>
<protein>
    <recommendedName>
        <fullName evidence="3">HTH luxR-type domain-containing protein</fullName>
    </recommendedName>
</protein>
<dbReference type="AlphaFoldDB" id="A0A679HRU3"/>
<dbReference type="InterPro" id="IPR016032">
    <property type="entry name" value="Sig_transdc_resp-reg_C-effctor"/>
</dbReference>
<evidence type="ECO:0000313" key="1">
    <source>
        <dbReference type="EMBL" id="BCA52285.1"/>
    </source>
</evidence>
<evidence type="ECO:0000313" key="2">
    <source>
        <dbReference type="Proteomes" id="UP000500882"/>
    </source>
</evidence>
<dbReference type="EMBL" id="AP022660">
    <property type="protein sequence ID" value="BCA52285.1"/>
    <property type="molecule type" value="Genomic_DNA"/>
</dbReference>